<dbReference type="InterPro" id="IPR027829">
    <property type="entry name" value="DUF4625"/>
</dbReference>
<protein>
    <submittedName>
        <fullName evidence="2">DUF4625 domain-containing protein</fullName>
    </submittedName>
</protein>
<feature type="chain" id="PRO_5045683819" evidence="1">
    <location>
        <begin position="22"/>
        <end position="153"/>
    </location>
</feature>
<proteinExistence type="predicted"/>
<organism evidence="2 3">
    <name type="scientific">Paenimyroides ceti</name>
    <dbReference type="NCBI Taxonomy" id="395087"/>
    <lineage>
        <taxon>Bacteria</taxon>
        <taxon>Pseudomonadati</taxon>
        <taxon>Bacteroidota</taxon>
        <taxon>Flavobacteriia</taxon>
        <taxon>Flavobacteriales</taxon>
        <taxon>Flavobacteriaceae</taxon>
        <taxon>Paenimyroides</taxon>
    </lineage>
</organism>
<dbReference type="InterPro" id="IPR013783">
    <property type="entry name" value="Ig-like_fold"/>
</dbReference>
<dbReference type="Proteomes" id="UP001242368">
    <property type="component" value="Unassembled WGS sequence"/>
</dbReference>
<evidence type="ECO:0000313" key="2">
    <source>
        <dbReference type="EMBL" id="MDN3705736.1"/>
    </source>
</evidence>
<gene>
    <name evidence="2" type="ORF">QW060_01170</name>
</gene>
<dbReference type="RefSeq" id="WP_290361891.1">
    <property type="nucleotide sequence ID" value="NZ_JAUFQU010000001.1"/>
</dbReference>
<feature type="signal peptide" evidence="1">
    <location>
        <begin position="1"/>
        <end position="21"/>
    </location>
</feature>
<accession>A0ABT8CP66</accession>
<name>A0ABT8CP66_9FLAO</name>
<keyword evidence="1" id="KW-0732">Signal</keyword>
<evidence type="ECO:0000313" key="3">
    <source>
        <dbReference type="Proteomes" id="UP001242368"/>
    </source>
</evidence>
<evidence type="ECO:0000256" key="1">
    <source>
        <dbReference type="SAM" id="SignalP"/>
    </source>
</evidence>
<dbReference type="PROSITE" id="PS51257">
    <property type="entry name" value="PROKAR_LIPOPROTEIN"/>
    <property type="match status" value="1"/>
</dbReference>
<dbReference type="Gene3D" id="2.60.40.10">
    <property type="entry name" value="Immunoglobulins"/>
    <property type="match status" value="1"/>
</dbReference>
<dbReference type="EMBL" id="JAUFQU010000001">
    <property type="protein sequence ID" value="MDN3705736.1"/>
    <property type="molecule type" value="Genomic_DNA"/>
</dbReference>
<keyword evidence="3" id="KW-1185">Reference proteome</keyword>
<comment type="caution">
    <text evidence="2">The sequence shown here is derived from an EMBL/GenBank/DDBJ whole genome shotgun (WGS) entry which is preliminary data.</text>
</comment>
<sequence length="153" mass="16952">MKNIQYAFVLFLSGLTFVSCSDDDSNSLDTEKPTVQIVSPTVDQEIEPGTSISLKALLSDNEALASYKLEVHSAEDGHQHKVSTAVNAVEFHYEQSFTIENGSKTFEVNQQIPVPADAKEGHYHVGVFCIDKAGNQNQQFIEIYIGEEHDHAH</sequence>
<dbReference type="Pfam" id="PF15418">
    <property type="entry name" value="DUF4625"/>
    <property type="match status" value="1"/>
</dbReference>
<reference evidence="3" key="1">
    <citation type="journal article" date="2019" name="Int. J. Syst. Evol. Microbiol.">
        <title>The Global Catalogue of Microorganisms (GCM) 10K type strain sequencing project: providing services to taxonomists for standard genome sequencing and annotation.</title>
        <authorList>
            <consortium name="The Broad Institute Genomics Platform"/>
            <consortium name="The Broad Institute Genome Sequencing Center for Infectious Disease"/>
            <person name="Wu L."/>
            <person name="Ma J."/>
        </authorList>
    </citation>
    <scope>NUCLEOTIDE SEQUENCE [LARGE SCALE GENOMIC DNA]</scope>
    <source>
        <strain evidence="3">CECT 7184</strain>
    </source>
</reference>